<proteinExistence type="predicted"/>
<accession>A0A2A8CYI5</accession>
<dbReference type="AlphaFoldDB" id="A0A2A8CYI5"/>
<organism evidence="1 2">
    <name type="scientific">Longibacter salinarum</name>
    <dbReference type="NCBI Taxonomy" id="1850348"/>
    <lineage>
        <taxon>Bacteria</taxon>
        <taxon>Pseudomonadati</taxon>
        <taxon>Rhodothermota</taxon>
        <taxon>Rhodothermia</taxon>
        <taxon>Rhodothermales</taxon>
        <taxon>Salisaetaceae</taxon>
        <taxon>Longibacter</taxon>
    </lineage>
</organism>
<reference evidence="1 2" key="1">
    <citation type="submission" date="2017-10" db="EMBL/GenBank/DDBJ databases">
        <title>Draft genome of Longibacter Salinarum.</title>
        <authorList>
            <person name="Goh K.M."/>
            <person name="Shamsir M.S."/>
            <person name="Lim S.W."/>
        </authorList>
    </citation>
    <scope>NUCLEOTIDE SEQUENCE [LARGE SCALE GENOMIC DNA]</scope>
    <source>
        <strain evidence="1 2">KCTC 52045</strain>
    </source>
</reference>
<dbReference type="RefSeq" id="WP_098074962.1">
    <property type="nucleotide sequence ID" value="NZ_PDEQ01000003.1"/>
</dbReference>
<dbReference type="EMBL" id="PDEQ01000003">
    <property type="protein sequence ID" value="PEN13799.1"/>
    <property type="molecule type" value="Genomic_DNA"/>
</dbReference>
<keyword evidence="2" id="KW-1185">Reference proteome</keyword>
<name>A0A2A8CYI5_9BACT</name>
<sequence>MSATLDIDGWNELHPTGLRTASFTEAVTALRDVVASRGLNRQFEWVFREHVAFVKSRIFVRMPLPADTFHRSRALFEAKKKAGDLVPLAVLGTIRANTPTERTVCYIGGNCAGEPRSDAEGTQFRVPLHPTDGTVIRRPLLWSAVRFGERLSTTPMIARDLPSYAANDTDLAAL</sequence>
<dbReference type="Proteomes" id="UP000220102">
    <property type="component" value="Unassembled WGS sequence"/>
</dbReference>
<comment type="caution">
    <text evidence="1">The sequence shown here is derived from an EMBL/GenBank/DDBJ whole genome shotgun (WGS) entry which is preliminary data.</text>
</comment>
<protein>
    <submittedName>
        <fullName evidence="1">Uncharacterized protein</fullName>
    </submittedName>
</protein>
<evidence type="ECO:0000313" key="1">
    <source>
        <dbReference type="EMBL" id="PEN13799.1"/>
    </source>
</evidence>
<gene>
    <name evidence="1" type="ORF">CRI94_06945</name>
</gene>
<evidence type="ECO:0000313" key="2">
    <source>
        <dbReference type="Proteomes" id="UP000220102"/>
    </source>
</evidence>